<dbReference type="AlphaFoldDB" id="A0A6C0QN28"/>
<protein>
    <recommendedName>
        <fullName evidence="1">Endospore appendages core domain-containing protein</fullName>
    </recommendedName>
</protein>
<proteinExistence type="predicted"/>
<sequence length="126" mass="13325">MCGNSSSSAVFNFCNNVSKQIVNIQQCNPIFQPTPSVTALTYFTNPTGLVINGSFTVVNTSTSSVFNVNYTTGVTLSTVVVTAGRSETIFVEDLRTITIESLTGATPEANATGSLVLDLHYCVKCA</sequence>
<accession>A0A6C0QN28</accession>
<reference evidence="2 3" key="1">
    <citation type="journal article" date="2020" name="Int. J. Med. Microbiol.">
        <title>Discovery of Paenibacillus larvae ERIC V: Phenotypic and genomic comparison to genotypes ERIC I-IV reveal different inventories of virulence factors which correlate with epidemiological prevalences of American Foulbrood.</title>
        <authorList>
            <person name="Beims H."/>
            <person name="Bunk B."/>
            <person name="Erler S."/>
            <person name="Mohr K.I."/>
            <person name="Sproer C."/>
            <person name="Pradella S."/>
            <person name="Gunther G."/>
            <person name="Rohde M."/>
            <person name="von der Ohe W."/>
            <person name="Steinert M."/>
        </authorList>
    </citation>
    <scope>NUCLEOTIDE SEQUENCE [LARGE SCALE GENOMIC DNA]</scope>
    <source>
        <strain evidence="2">Eric_V</strain>
    </source>
</reference>
<organism evidence="2 3">
    <name type="scientific">Paenibacillus larvae subsp. larvae</name>
    <dbReference type="NCBI Taxonomy" id="147375"/>
    <lineage>
        <taxon>Bacteria</taxon>
        <taxon>Bacillati</taxon>
        <taxon>Bacillota</taxon>
        <taxon>Bacilli</taxon>
        <taxon>Bacillales</taxon>
        <taxon>Paenibacillaceae</taxon>
        <taxon>Paenibacillus</taxon>
    </lineage>
</organism>
<gene>
    <name evidence="2" type="ORF">ERICV_00646</name>
</gene>
<dbReference type="RefSeq" id="WP_024095250.1">
    <property type="nucleotide sequence ID" value="NZ_CP019651.1"/>
</dbReference>
<dbReference type="EMBL" id="CP019717">
    <property type="protein sequence ID" value="QHZ49831.1"/>
    <property type="molecule type" value="Genomic_DNA"/>
</dbReference>
<feature type="domain" description="Endospore appendages core" evidence="1">
    <location>
        <begin position="12"/>
        <end position="122"/>
    </location>
</feature>
<dbReference type="Pfam" id="PF13157">
    <property type="entry name" value="Enas"/>
    <property type="match status" value="1"/>
</dbReference>
<evidence type="ECO:0000313" key="3">
    <source>
        <dbReference type="Proteomes" id="UP000464330"/>
    </source>
</evidence>
<dbReference type="InterPro" id="IPR025055">
    <property type="entry name" value="Ena_core"/>
</dbReference>
<name>A0A6C0QN28_9BACL</name>
<evidence type="ECO:0000313" key="2">
    <source>
        <dbReference type="EMBL" id="QHZ49831.1"/>
    </source>
</evidence>
<dbReference type="Proteomes" id="UP000464330">
    <property type="component" value="Chromosome"/>
</dbReference>
<evidence type="ECO:0000259" key="1">
    <source>
        <dbReference type="Pfam" id="PF13157"/>
    </source>
</evidence>